<feature type="transmembrane region" description="Helical" evidence="2">
    <location>
        <begin position="200"/>
        <end position="225"/>
    </location>
</feature>
<evidence type="ECO:0000256" key="2">
    <source>
        <dbReference type="SAM" id="Phobius"/>
    </source>
</evidence>
<keyword evidence="1" id="KW-0175">Coiled coil</keyword>
<organism evidence="3 4">
    <name type="scientific">Ktedonobacter robiniae</name>
    <dbReference type="NCBI Taxonomy" id="2778365"/>
    <lineage>
        <taxon>Bacteria</taxon>
        <taxon>Bacillati</taxon>
        <taxon>Chloroflexota</taxon>
        <taxon>Ktedonobacteria</taxon>
        <taxon>Ktedonobacterales</taxon>
        <taxon>Ktedonobacteraceae</taxon>
        <taxon>Ktedonobacter</taxon>
    </lineage>
</organism>
<protein>
    <recommendedName>
        <fullName evidence="5">DUF4386 domain-containing protein</fullName>
    </recommendedName>
</protein>
<evidence type="ECO:0000256" key="1">
    <source>
        <dbReference type="SAM" id="Coils"/>
    </source>
</evidence>
<keyword evidence="2" id="KW-1133">Transmembrane helix</keyword>
<keyword evidence="2" id="KW-0472">Membrane</keyword>
<sequence>MRKRSLLARLRTNGFYYLVSSLLLLVAIPLYQVLVLNPTGFSDTRTTGHLNDYLFWLGNHTSLFVIYRGLLAIAFAILFTMPYTLYRIIVAQEILGRSPDEESIAEAEIELEENEELEELAEEEAEANEIEPEEEATEENTMPEFAWRGKGFAIIAVWTGTAGIALFVLGTFLGTIYLLNASHGFMQTGEAPANIGTLDAIFTITTNTVSIGLIAISSMFFGAMIARAGKRLWPGNWLWFSYMALAVAALLSGSAVGVASAPSTGQATLTTFAILLFGIWNLWHSIMLLRLKAE</sequence>
<accession>A0ABQ3UIW2</accession>
<proteinExistence type="predicted"/>
<evidence type="ECO:0000313" key="4">
    <source>
        <dbReference type="Proteomes" id="UP000654345"/>
    </source>
</evidence>
<feature type="transmembrane region" description="Helical" evidence="2">
    <location>
        <begin position="267"/>
        <end position="289"/>
    </location>
</feature>
<name>A0ABQ3UIW2_9CHLR</name>
<evidence type="ECO:0000313" key="3">
    <source>
        <dbReference type="EMBL" id="GHO52654.1"/>
    </source>
</evidence>
<dbReference type="RefSeq" id="WP_201369533.1">
    <property type="nucleotide sequence ID" value="NZ_BNJG01000001.1"/>
</dbReference>
<feature type="transmembrane region" description="Helical" evidence="2">
    <location>
        <begin position="237"/>
        <end position="261"/>
    </location>
</feature>
<dbReference type="Proteomes" id="UP000654345">
    <property type="component" value="Unassembled WGS sequence"/>
</dbReference>
<dbReference type="EMBL" id="BNJG01000001">
    <property type="protein sequence ID" value="GHO52654.1"/>
    <property type="molecule type" value="Genomic_DNA"/>
</dbReference>
<comment type="caution">
    <text evidence="3">The sequence shown here is derived from an EMBL/GenBank/DDBJ whole genome shotgun (WGS) entry which is preliminary data.</text>
</comment>
<keyword evidence="4" id="KW-1185">Reference proteome</keyword>
<feature type="coiled-coil region" evidence="1">
    <location>
        <begin position="104"/>
        <end position="131"/>
    </location>
</feature>
<evidence type="ECO:0008006" key="5">
    <source>
        <dbReference type="Google" id="ProtNLM"/>
    </source>
</evidence>
<gene>
    <name evidence="3" type="ORF">KSB_11290</name>
</gene>
<keyword evidence="2" id="KW-0812">Transmembrane</keyword>
<feature type="transmembrane region" description="Helical" evidence="2">
    <location>
        <begin position="152"/>
        <end position="180"/>
    </location>
</feature>
<feature type="transmembrane region" description="Helical" evidence="2">
    <location>
        <begin position="15"/>
        <end position="34"/>
    </location>
</feature>
<reference evidence="3 4" key="1">
    <citation type="journal article" date="2021" name="Int. J. Syst. Evol. Microbiol.">
        <title>Reticulibacter mediterranei gen. nov., sp. nov., within the new family Reticulibacteraceae fam. nov., and Ktedonospora formicarum gen. nov., sp. nov., Ktedonobacter robiniae sp. nov., Dictyobacter formicarum sp. nov. and Dictyobacter arantiisoli sp. nov., belonging to the class Ktedonobacteria.</title>
        <authorList>
            <person name="Yabe S."/>
            <person name="Zheng Y."/>
            <person name="Wang C.M."/>
            <person name="Sakai Y."/>
            <person name="Abe K."/>
            <person name="Yokota A."/>
            <person name="Donadio S."/>
            <person name="Cavaletti L."/>
            <person name="Monciardini P."/>
        </authorList>
    </citation>
    <scope>NUCLEOTIDE SEQUENCE [LARGE SCALE GENOMIC DNA]</scope>
    <source>
        <strain evidence="3 4">SOSP1-30</strain>
    </source>
</reference>
<feature type="transmembrane region" description="Helical" evidence="2">
    <location>
        <begin position="54"/>
        <end position="79"/>
    </location>
</feature>